<gene>
    <name evidence="1" type="ORF">Scani_34020</name>
</gene>
<protein>
    <submittedName>
        <fullName evidence="1">Uncharacterized protein</fullName>
    </submittedName>
</protein>
<dbReference type="Proteomes" id="UP000435837">
    <property type="component" value="Unassembled WGS sequence"/>
</dbReference>
<evidence type="ECO:0000313" key="1">
    <source>
        <dbReference type="EMBL" id="GFE07134.1"/>
    </source>
</evidence>
<reference evidence="1 2" key="1">
    <citation type="submission" date="2019-12" db="EMBL/GenBank/DDBJ databases">
        <title>Whole genome shotgun sequence of Streptomyces caniferus NBRC 15389.</title>
        <authorList>
            <person name="Ichikawa N."/>
            <person name="Kimura A."/>
            <person name="Kitahashi Y."/>
            <person name="Komaki H."/>
            <person name="Tamura T."/>
        </authorList>
    </citation>
    <scope>NUCLEOTIDE SEQUENCE [LARGE SCALE GENOMIC DNA]</scope>
    <source>
        <strain evidence="1 2">NBRC 15389</strain>
    </source>
</reference>
<organism evidence="1 2">
    <name type="scientific">Streptomyces caniferus</name>
    <dbReference type="NCBI Taxonomy" id="285557"/>
    <lineage>
        <taxon>Bacteria</taxon>
        <taxon>Bacillati</taxon>
        <taxon>Actinomycetota</taxon>
        <taxon>Actinomycetes</taxon>
        <taxon>Kitasatosporales</taxon>
        <taxon>Streptomycetaceae</taxon>
        <taxon>Streptomyces</taxon>
    </lineage>
</organism>
<sequence>MARPTTKNTQRDAHLAGATAASALAAALVRLGIVLPSLRGSHPVNGRGFVELGGCNAELASRLAQRINEAADALDASRAGAGR</sequence>
<accession>A0A640S8L1</accession>
<comment type="caution">
    <text evidence="1">The sequence shown here is derived from an EMBL/GenBank/DDBJ whole genome shotgun (WGS) entry which is preliminary data.</text>
</comment>
<dbReference type="AlphaFoldDB" id="A0A640S8L1"/>
<dbReference type="OrthoDB" id="4234903at2"/>
<dbReference type="EMBL" id="BLIN01000004">
    <property type="protein sequence ID" value="GFE07134.1"/>
    <property type="molecule type" value="Genomic_DNA"/>
</dbReference>
<name>A0A640S8L1_9ACTN</name>
<dbReference type="RefSeq" id="WP_159476219.1">
    <property type="nucleotide sequence ID" value="NZ_BAAATH010000025.1"/>
</dbReference>
<evidence type="ECO:0000313" key="2">
    <source>
        <dbReference type="Proteomes" id="UP000435837"/>
    </source>
</evidence>
<proteinExistence type="predicted"/>